<proteinExistence type="predicted"/>
<evidence type="ECO:0000256" key="1">
    <source>
        <dbReference type="SAM" id="MobiDB-lite"/>
    </source>
</evidence>
<evidence type="ECO:0000313" key="2">
    <source>
        <dbReference type="EMBL" id="KAK7231241.1"/>
    </source>
</evidence>
<gene>
    <name evidence="3" type="ORF">RIF29_45437</name>
    <name evidence="2" type="ORF">RIF29_48416</name>
</gene>
<name>A0AAN9DNN3_CROPI</name>
<keyword evidence="4" id="KW-1185">Reference proteome</keyword>
<dbReference type="EMBL" id="JAYWIO010000036">
    <property type="protein sequence ID" value="KAK7236568.1"/>
    <property type="molecule type" value="Genomic_DNA"/>
</dbReference>
<accession>A0AAN9DNN3</accession>
<evidence type="ECO:0000313" key="3">
    <source>
        <dbReference type="EMBL" id="KAK7236568.1"/>
    </source>
</evidence>
<comment type="caution">
    <text evidence="2">The sequence shown here is derived from an EMBL/GenBank/DDBJ whole genome shotgun (WGS) entry which is preliminary data.</text>
</comment>
<feature type="region of interest" description="Disordered" evidence="1">
    <location>
        <begin position="1"/>
        <end position="24"/>
    </location>
</feature>
<sequence length="394" mass="43095">MNARLADLAYGAKPERTSTPSSALIPSRGEGDYFAAEEKTTLRTTARKTSTDWNGPLTDIGIETSRGYASTRSNIKKEKEGIEPGRERLAKEHANWYICLCAALDDRFSSIFGGSVFIQTGPYLLLRDLGIPLPITQDPQATMAPPPPARVRDRSADLGTTYARADTRVYANSSEVLSDVPSIPLLVDLSAPATDDSIASSTLVPPAQEHPAPHSSSTSGSIHPMVTRSCECCRCRCAVCLVFPDESDADSACVAWCGSAYLLVGQGASRAMASDGILFFPLLGLSEDSHFQALALKLKQKMRLSQLHSLIEPSVARRKEGLCLHNKRMRVSKAKFLIQRGFGFDRLLETLLSKLSSSFAISEKALMGPRLSRCNCQVKDALKQDWNRRSRLRE</sequence>
<protein>
    <submittedName>
        <fullName evidence="2">Uncharacterized protein</fullName>
    </submittedName>
</protein>
<dbReference type="AlphaFoldDB" id="A0AAN9DNN3"/>
<evidence type="ECO:0000313" key="4">
    <source>
        <dbReference type="Proteomes" id="UP001372338"/>
    </source>
</evidence>
<reference evidence="2 4" key="1">
    <citation type="submission" date="2024-01" db="EMBL/GenBank/DDBJ databases">
        <title>The genomes of 5 underutilized Papilionoideae crops provide insights into root nodulation and disease resistanc.</title>
        <authorList>
            <person name="Yuan L."/>
        </authorList>
    </citation>
    <scope>NUCLEOTIDE SEQUENCE [LARGE SCALE GENOMIC DNA]</scope>
    <source>
        <strain evidence="2">ZHUSHIDOU_FW_LH</strain>
        <tissue evidence="2">Leaf</tissue>
    </source>
</reference>
<dbReference type="Proteomes" id="UP001372338">
    <property type="component" value="Unassembled WGS sequence"/>
</dbReference>
<dbReference type="EMBL" id="JAYWIO010000156">
    <property type="protein sequence ID" value="KAK7231241.1"/>
    <property type="molecule type" value="Genomic_DNA"/>
</dbReference>
<feature type="region of interest" description="Disordered" evidence="1">
    <location>
        <begin position="198"/>
        <end position="222"/>
    </location>
</feature>
<organism evidence="2 4">
    <name type="scientific">Crotalaria pallida</name>
    <name type="common">Smooth rattlebox</name>
    <name type="synonym">Crotalaria striata</name>
    <dbReference type="NCBI Taxonomy" id="3830"/>
    <lineage>
        <taxon>Eukaryota</taxon>
        <taxon>Viridiplantae</taxon>
        <taxon>Streptophyta</taxon>
        <taxon>Embryophyta</taxon>
        <taxon>Tracheophyta</taxon>
        <taxon>Spermatophyta</taxon>
        <taxon>Magnoliopsida</taxon>
        <taxon>eudicotyledons</taxon>
        <taxon>Gunneridae</taxon>
        <taxon>Pentapetalae</taxon>
        <taxon>rosids</taxon>
        <taxon>fabids</taxon>
        <taxon>Fabales</taxon>
        <taxon>Fabaceae</taxon>
        <taxon>Papilionoideae</taxon>
        <taxon>50 kb inversion clade</taxon>
        <taxon>genistoids sensu lato</taxon>
        <taxon>core genistoids</taxon>
        <taxon>Crotalarieae</taxon>
        <taxon>Crotalaria</taxon>
    </lineage>
</organism>